<dbReference type="Proteomes" id="UP000050949">
    <property type="component" value="Unassembled WGS sequence"/>
</dbReference>
<dbReference type="RefSeq" id="WP_051225110.1">
    <property type="nucleotide sequence ID" value="NZ_AZFW01000050.1"/>
</dbReference>
<proteinExistence type="predicted"/>
<evidence type="ECO:0000313" key="2">
    <source>
        <dbReference type="Proteomes" id="UP000050949"/>
    </source>
</evidence>
<protein>
    <submittedName>
        <fullName evidence="1">Uncharacterized protein</fullName>
    </submittedName>
</protein>
<dbReference type="AlphaFoldDB" id="A0A0R1XB76"/>
<evidence type="ECO:0000313" key="1">
    <source>
        <dbReference type="EMBL" id="KRM27384.1"/>
    </source>
</evidence>
<name>A0A0R1XB76_9LACO</name>
<gene>
    <name evidence="1" type="ORF">FC91_GL002593</name>
</gene>
<dbReference type="PATRIC" id="fig|1122147.4.peg.2674"/>
<comment type="caution">
    <text evidence="1">The sequence shown here is derived from an EMBL/GenBank/DDBJ whole genome shotgun (WGS) entry which is preliminary data.</text>
</comment>
<sequence length="130" mass="15659">MKAATNRRLRRELKCGVFDEVMAGKSNAYRRLFESWDISDYAFRSSAQEALQQTRDVYRWTTVYSTTVVDIKDRTTWIESEKQLWMPVIVPVSFRETDQVPANWHPRHPSARAWRLNQNVWQYVRDYLRK</sequence>
<accession>A0A0R1XB76</accession>
<organism evidence="1 2">
    <name type="scientific">Schleiferilactobacillus harbinensis DSM 16991</name>
    <dbReference type="NCBI Taxonomy" id="1122147"/>
    <lineage>
        <taxon>Bacteria</taxon>
        <taxon>Bacillati</taxon>
        <taxon>Bacillota</taxon>
        <taxon>Bacilli</taxon>
        <taxon>Lactobacillales</taxon>
        <taxon>Lactobacillaceae</taxon>
        <taxon>Schleiferilactobacillus</taxon>
    </lineage>
</organism>
<dbReference type="EMBL" id="AZFW01000050">
    <property type="protein sequence ID" value="KRM27384.1"/>
    <property type="molecule type" value="Genomic_DNA"/>
</dbReference>
<dbReference type="eggNOG" id="ENOG5030AQ1">
    <property type="taxonomic scope" value="Bacteria"/>
</dbReference>
<reference evidence="1 2" key="1">
    <citation type="journal article" date="2015" name="Genome Announc.">
        <title>Expanding the biotechnology potential of lactobacilli through comparative genomics of 213 strains and associated genera.</title>
        <authorList>
            <person name="Sun Z."/>
            <person name="Harris H.M."/>
            <person name="McCann A."/>
            <person name="Guo C."/>
            <person name="Argimon S."/>
            <person name="Zhang W."/>
            <person name="Yang X."/>
            <person name="Jeffery I.B."/>
            <person name="Cooney J.C."/>
            <person name="Kagawa T.F."/>
            <person name="Liu W."/>
            <person name="Song Y."/>
            <person name="Salvetti E."/>
            <person name="Wrobel A."/>
            <person name="Rasinkangas P."/>
            <person name="Parkhill J."/>
            <person name="Rea M.C."/>
            <person name="O'Sullivan O."/>
            <person name="Ritari J."/>
            <person name="Douillard F.P."/>
            <person name="Paul Ross R."/>
            <person name="Yang R."/>
            <person name="Briner A.E."/>
            <person name="Felis G.E."/>
            <person name="de Vos W.M."/>
            <person name="Barrangou R."/>
            <person name="Klaenhammer T.R."/>
            <person name="Caufield P.W."/>
            <person name="Cui Y."/>
            <person name="Zhang H."/>
            <person name="O'Toole P.W."/>
        </authorList>
    </citation>
    <scope>NUCLEOTIDE SEQUENCE [LARGE SCALE GENOMIC DNA]</scope>
    <source>
        <strain evidence="1 2">DSM 16991</strain>
    </source>
</reference>